<feature type="transmembrane region" description="Helical" evidence="1">
    <location>
        <begin position="56"/>
        <end position="76"/>
    </location>
</feature>
<evidence type="ECO:0000259" key="2">
    <source>
        <dbReference type="Pfam" id="PF14317"/>
    </source>
</evidence>
<dbReference type="EMBL" id="DXBS01000054">
    <property type="protein sequence ID" value="HIZ24366.1"/>
    <property type="molecule type" value="Genomic_DNA"/>
</dbReference>
<sequence length="169" mass="19514">MKTRVTVDGALQKRISKNARIILLCAMILGIVMLIAYIALYVVFEEGIIALEDDSWLDLLLWVGAILFAFGLVFFITSGRVNKKQLSIAFVNEYEFYPEGLVINDYRAGEHVSTARLRYSDFEKIKESREFFLLYPNRVTVYPVDKKLLSEEECAQLRTILRLPPKKKK</sequence>
<dbReference type="InterPro" id="IPR009198">
    <property type="entry name" value="UCP014484_TM"/>
</dbReference>
<keyword evidence="1" id="KW-1133">Transmembrane helix</keyword>
<protein>
    <submittedName>
        <fullName evidence="3">YcxB family protein</fullName>
    </submittedName>
</protein>
<feature type="transmembrane region" description="Helical" evidence="1">
    <location>
        <begin position="21"/>
        <end position="44"/>
    </location>
</feature>
<keyword evidence="1" id="KW-0472">Membrane</keyword>
<keyword evidence="1" id="KW-0812">Transmembrane</keyword>
<evidence type="ECO:0000313" key="3">
    <source>
        <dbReference type="EMBL" id="HIZ24366.1"/>
    </source>
</evidence>
<dbReference type="InterPro" id="IPR025588">
    <property type="entry name" value="YcxB-like_C"/>
</dbReference>
<feature type="domain" description="YcxB-like C-terminal" evidence="2">
    <location>
        <begin position="113"/>
        <end position="161"/>
    </location>
</feature>
<reference evidence="3" key="1">
    <citation type="journal article" date="2021" name="PeerJ">
        <title>Extensive microbial diversity within the chicken gut microbiome revealed by metagenomics and culture.</title>
        <authorList>
            <person name="Gilroy R."/>
            <person name="Ravi A."/>
            <person name="Getino M."/>
            <person name="Pursley I."/>
            <person name="Horton D.L."/>
            <person name="Alikhan N.F."/>
            <person name="Baker D."/>
            <person name="Gharbi K."/>
            <person name="Hall N."/>
            <person name="Watson M."/>
            <person name="Adriaenssens E.M."/>
            <person name="Foster-Nyarko E."/>
            <person name="Jarju S."/>
            <person name="Secka A."/>
            <person name="Antonio M."/>
            <person name="Oren A."/>
            <person name="Chaudhuri R.R."/>
            <person name="La Ragione R."/>
            <person name="Hildebrand F."/>
            <person name="Pallen M.J."/>
        </authorList>
    </citation>
    <scope>NUCLEOTIDE SEQUENCE</scope>
    <source>
        <strain evidence="3">CHK33-5263</strain>
    </source>
</reference>
<evidence type="ECO:0000256" key="1">
    <source>
        <dbReference type="SAM" id="Phobius"/>
    </source>
</evidence>
<gene>
    <name evidence="3" type="ORF">H9812_02675</name>
</gene>
<comment type="caution">
    <text evidence="3">The sequence shown here is derived from an EMBL/GenBank/DDBJ whole genome shotgun (WGS) entry which is preliminary data.</text>
</comment>
<proteinExistence type="predicted"/>
<dbReference type="Pfam" id="PF09973">
    <property type="entry name" value="DUF2208"/>
    <property type="match status" value="1"/>
</dbReference>
<evidence type="ECO:0000313" key="4">
    <source>
        <dbReference type="Proteomes" id="UP000824044"/>
    </source>
</evidence>
<dbReference type="Proteomes" id="UP000824044">
    <property type="component" value="Unassembled WGS sequence"/>
</dbReference>
<dbReference type="AlphaFoldDB" id="A0A9D2DVY7"/>
<name>A0A9D2DVY7_9FIRM</name>
<reference evidence="3" key="2">
    <citation type="submission" date="2021-04" db="EMBL/GenBank/DDBJ databases">
        <authorList>
            <person name="Gilroy R."/>
        </authorList>
    </citation>
    <scope>NUCLEOTIDE SEQUENCE</scope>
    <source>
        <strain evidence="3">CHK33-5263</strain>
    </source>
</reference>
<accession>A0A9D2DVY7</accession>
<dbReference type="Pfam" id="PF14317">
    <property type="entry name" value="YcxB"/>
    <property type="match status" value="1"/>
</dbReference>
<organism evidence="3 4">
    <name type="scientific">Candidatus Gallimonas intestinigallinarum</name>
    <dbReference type="NCBI Taxonomy" id="2838604"/>
    <lineage>
        <taxon>Bacteria</taxon>
        <taxon>Bacillati</taxon>
        <taxon>Bacillota</taxon>
        <taxon>Clostridia</taxon>
        <taxon>Candidatus Gallimonas</taxon>
    </lineage>
</organism>